<accession>A0A1I1SEE4</accession>
<organism evidence="2 3">
    <name type="scientific">Flavobacterium phragmitis</name>
    <dbReference type="NCBI Taxonomy" id="739143"/>
    <lineage>
        <taxon>Bacteria</taxon>
        <taxon>Pseudomonadati</taxon>
        <taxon>Bacteroidota</taxon>
        <taxon>Flavobacteriia</taxon>
        <taxon>Flavobacteriales</taxon>
        <taxon>Flavobacteriaceae</taxon>
        <taxon>Flavobacterium</taxon>
    </lineage>
</organism>
<protein>
    <submittedName>
        <fullName evidence="2">Glyoxalase/Bleomycin resistance protein/Dioxygenase superfamily protein</fullName>
    </submittedName>
</protein>
<proteinExistence type="predicted"/>
<reference evidence="3" key="1">
    <citation type="submission" date="2016-10" db="EMBL/GenBank/DDBJ databases">
        <authorList>
            <person name="Varghese N."/>
            <person name="Submissions S."/>
        </authorList>
    </citation>
    <scope>NUCLEOTIDE SEQUENCE [LARGE SCALE GENOMIC DNA]</scope>
    <source>
        <strain evidence="3">CGMCC 1.10370</strain>
    </source>
</reference>
<dbReference type="SUPFAM" id="SSF54593">
    <property type="entry name" value="Glyoxalase/Bleomycin resistance protein/Dihydroxybiphenyl dioxygenase"/>
    <property type="match status" value="1"/>
</dbReference>
<dbReference type="GO" id="GO:0051213">
    <property type="term" value="F:dioxygenase activity"/>
    <property type="evidence" value="ECO:0007669"/>
    <property type="project" value="UniProtKB-KW"/>
</dbReference>
<feature type="domain" description="Glyoxalase/fosfomycin resistance/dioxygenase" evidence="1">
    <location>
        <begin position="2"/>
        <end position="32"/>
    </location>
</feature>
<keyword evidence="3" id="KW-1185">Reference proteome</keyword>
<dbReference type="RefSeq" id="WP_394332981.1">
    <property type="nucleotide sequence ID" value="NZ_FOMH01000008.1"/>
</dbReference>
<name>A0A1I1SEE4_9FLAO</name>
<evidence type="ECO:0000259" key="1">
    <source>
        <dbReference type="Pfam" id="PF00903"/>
    </source>
</evidence>
<keyword evidence="2" id="KW-0223">Dioxygenase</keyword>
<sequence>MKLEHIQIQTSNIQKTAAFYQDILELPIIEKTIGSVRKFHFKIH</sequence>
<evidence type="ECO:0000313" key="2">
    <source>
        <dbReference type="EMBL" id="SFD44859.1"/>
    </source>
</evidence>
<evidence type="ECO:0000313" key="3">
    <source>
        <dbReference type="Proteomes" id="UP000199672"/>
    </source>
</evidence>
<dbReference type="EMBL" id="FOMH01000008">
    <property type="protein sequence ID" value="SFD44859.1"/>
    <property type="molecule type" value="Genomic_DNA"/>
</dbReference>
<dbReference type="Pfam" id="PF00903">
    <property type="entry name" value="Glyoxalase"/>
    <property type="match status" value="1"/>
</dbReference>
<dbReference type="Gene3D" id="3.10.180.10">
    <property type="entry name" value="2,3-Dihydroxybiphenyl 1,2-Dioxygenase, domain 1"/>
    <property type="match status" value="1"/>
</dbReference>
<dbReference type="STRING" id="739143.SAMN05216297_10814"/>
<dbReference type="InterPro" id="IPR004360">
    <property type="entry name" value="Glyas_Fos-R_dOase_dom"/>
</dbReference>
<dbReference type="Proteomes" id="UP000199672">
    <property type="component" value="Unassembled WGS sequence"/>
</dbReference>
<dbReference type="InterPro" id="IPR029068">
    <property type="entry name" value="Glyas_Bleomycin-R_OHBP_Dase"/>
</dbReference>
<gene>
    <name evidence="2" type="ORF">SAMN05216297_10814</name>
</gene>
<keyword evidence="2" id="KW-0560">Oxidoreductase</keyword>
<dbReference type="AlphaFoldDB" id="A0A1I1SEE4"/>